<dbReference type="GO" id="GO:0008094">
    <property type="term" value="F:ATP-dependent activity, acting on DNA"/>
    <property type="evidence" value="ECO:0007669"/>
    <property type="project" value="TreeGrafter"/>
</dbReference>
<dbReference type="GO" id="GO:0006281">
    <property type="term" value="P:DNA repair"/>
    <property type="evidence" value="ECO:0007669"/>
    <property type="project" value="TreeGrafter"/>
</dbReference>
<evidence type="ECO:0000313" key="14">
    <source>
        <dbReference type="Proteomes" id="UP000019487"/>
    </source>
</evidence>
<evidence type="ECO:0000256" key="8">
    <source>
        <dbReference type="ARBA" id="ARBA00022840"/>
    </source>
</evidence>
<dbReference type="AlphaFoldDB" id="W9C3K1"/>
<dbReference type="Pfam" id="PF00097">
    <property type="entry name" value="zf-C3HC4"/>
    <property type="match status" value="1"/>
</dbReference>
<keyword evidence="2" id="KW-0479">Metal-binding</keyword>
<evidence type="ECO:0000256" key="3">
    <source>
        <dbReference type="ARBA" id="ARBA00022741"/>
    </source>
</evidence>
<dbReference type="InterPro" id="IPR000330">
    <property type="entry name" value="SNF2_N"/>
</dbReference>
<dbReference type="InterPro" id="IPR013083">
    <property type="entry name" value="Znf_RING/FYVE/PHD"/>
</dbReference>
<dbReference type="InterPro" id="IPR027417">
    <property type="entry name" value="P-loop_NTPase"/>
</dbReference>
<dbReference type="InterPro" id="IPR017907">
    <property type="entry name" value="Znf_RING_CS"/>
</dbReference>
<dbReference type="SMART" id="SM00184">
    <property type="entry name" value="RING"/>
    <property type="match status" value="1"/>
</dbReference>
<dbReference type="GO" id="GO:0008270">
    <property type="term" value="F:zinc ion binding"/>
    <property type="evidence" value="ECO:0007669"/>
    <property type="project" value="UniProtKB-KW"/>
</dbReference>
<dbReference type="Pfam" id="PF00176">
    <property type="entry name" value="SNF2-rel_dom"/>
    <property type="match status" value="1"/>
</dbReference>
<feature type="compositionally biased region" description="Polar residues" evidence="10">
    <location>
        <begin position="130"/>
        <end position="143"/>
    </location>
</feature>
<sequence>MSLNSSWASMIPSVVKDQRYRTENIGGFHRMEHAMDVDAKLTAKSPSAQPATSIKSTPTEGHDEYYSQTRKDKGDAADDKVKQESMSPLSRATSNKPKLPRTSIFTGLQGIFNPKNPKNVPVSGDIHPVHNNTSSLAEKNISTPRRHPARTPKEFYARQSEDEAKKMATPKANSTIADRVTKPTSQKSSSHKSKKKKSQSDKASLEKLKQKFNAADPFSLDLGKEARAFKARTQQQQFDNILADCPENHDVHKRGVSKTALLKASRSFGHGKMKPMDGKWQLQGMNCALHNHQLIGSSWMLSRECSLEGPQGGILADSMGLGKTIQCIVLLQWKKELKKHAGDTIKKIDVYKANEGRDAIIYNGLDVILTTFKEVTKSMLWPDNDSDGELSGLDTCINESTKGAGALHQLHFYRIVIDEGVSNLSTFQYNSEIAYSYIAAFGQKSQDKDKSRLERFEGHPQMDLNWHTVYEPSGRRTMEDRILNRPLVWLPPAKSKAISVRFNIAENILYRAVEDKFQELRKQKFADDDLRKPMSYRFPQISYLRVIFEEHELAEIQEKIQGLDPVLYERIGSWIRGERAKVVAEYNLSSEEATKMCDLCLEDPEDLREIPGCNHLFCDFCLNNNQNFELSGTCKCPACDEPYNPSELEKLQEKREKTQKLPKKKFMRGKDARKYIPTTQNSVWLDQYDRGKIELRPSSKLEAVMEQGDMSQKTRIESVELFETKPTIKVLVSGLKCGGLGLNLAFANKVISVDMWWNPWAEKQAFGRVRRIGQTKETFFSRAIVADSIEDRLASLQLKKLRINSIAMQDKLTKEEEASLLKRVRSDTTPDLDAVDHNGGLVYALVGTDPGLDSNAVTLKEPFEETSGESSEESSEDDLMEDYIDEIGMFVDAEA</sequence>
<dbReference type="OrthoDB" id="448448at2759"/>
<keyword evidence="7" id="KW-0862">Zinc</keyword>
<dbReference type="GO" id="GO:0005524">
    <property type="term" value="F:ATP binding"/>
    <property type="evidence" value="ECO:0007669"/>
    <property type="project" value="UniProtKB-KW"/>
</dbReference>
<dbReference type="InterPro" id="IPR038718">
    <property type="entry name" value="SNF2-like_sf"/>
</dbReference>
<accession>W9C3K1</accession>
<dbReference type="PROSITE" id="PS50089">
    <property type="entry name" value="ZF_RING_2"/>
    <property type="match status" value="1"/>
</dbReference>
<dbReference type="HOGENOM" id="CLU_323170_0_0_1"/>
<dbReference type="GO" id="GO:0004386">
    <property type="term" value="F:helicase activity"/>
    <property type="evidence" value="ECO:0007669"/>
    <property type="project" value="UniProtKB-KW"/>
</dbReference>
<feature type="compositionally biased region" description="Basic and acidic residues" evidence="10">
    <location>
        <begin position="151"/>
        <end position="166"/>
    </location>
</feature>
<dbReference type="Proteomes" id="UP000019487">
    <property type="component" value="Unassembled WGS sequence"/>
</dbReference>
<feature type="domain" description="RING-type" evidence="11">
    <location>
        <begin position="597"/>
        <end position="640"/>
    </location>
</feature>
<dbReference type="PANTHER" id="PTHR45626">
    <property type="entry name" value="TRANSCRIPTION TERMINATION FACTOR 2-RELATED"/>
    <property type="match status" value="1"/>
</dbReference>
<evidence type="ECO:0000256" key="10">
    <source>
        <dbReference type="SAM" id="MobiDB-lite"/>
    </source>
</evidence>
<protein>
    <submittedName>
        <fullName evidence="13">Uncharacterized protein</fullName>
    </submittedName>
</protein>
<dbReference type="SMART" id="SM00490">
    <property type="entry name" value="HELICc"/>
    <property type="match status" value="1"/>
</dbReference>
<evidence type="ECO:0000256" key="4">
    <source>
        <dbReference type="ARBA" id="ARBA00022771"/>
    </source>
</evidence>
<dbReference type="InterPro" id="IPR049730">
    <property type="entry name" value="SNF2/RAD54-like_C"/>
</dbReference>
<feature type="compositionally biased region" description="Polar residues" evidence="10">
    <location>
        <begin position="44"/>
        <end position="59"/>
    </location>
</feature>
<dbReference type="SUPFAM" id="SSF57850">
    <property type="entry name" value="RING/U-box"/>
    <property type="match status" value="1"/>
</dbReference>
<organism evidence="13 14">
    <name type="scientific">Sclerotinia borealis (strain F-4128)</name>
    <dbReference type="NCBI Taxonomy" id="1432307"/>
    <lineage>
        <taxon>Eukaryota</taxon>
        <taxon>Fungi</taxon>
        <taxon>Dikarya</taxon>
        <taxon>Ascomycota</taxon>
        <taxon>Pezizomycotina</taxon>
        <taxon>Leotiomycetes</taxon>
        <taxon>Helotiales</taxon>
        <taxon>Sclerotiniaceae</taxon>
        <taxon>Sclerotinia</taxon>
    </lineage>
</organism>
<evidence type="ECO:0000313" key="13">
    <source>
        <dbReference type="EMBL" id="ESZ91312.1"/>
    </source>
</evidence>
<comment type="similarity">
    <text evidence="1">Belongs to the SNF2/RAD54 helicase family.</text>
</comment>
<keyword evidence="5" id="KW-0378">Hydrolase</keyword>
<name>W9C3K1_SCLBF</name>
<keyword evidence="3" id="KW-0547">Nucleotide-binding</keyword>
<keyword evidence="6" id="KW-0347">Helicase</keyword>
<feature type="compositionally biased region" description="Polar residues" evidence="10">
    <location>
        <begin position="84"/>
        <end position="96"/>
    </location>
</feature>
<feature type="region of interest" description="Disordered" evidence="10">
    <location>
        <begin position="40"/>
        <end position="204"/>
    </location>
</feature>
<keyword evidence="8" id="KW-0067">ATP-binding</keyword>
<dbReference type="InterPro" id="IPR001841">
    <property type="entry name" value="Znf_RING"/>
</dbReference>
<keyword evidence="4 9" id="KW-0863">Zinc-finger</keyword>
<evidence type="ECO:0000259" key="12">
    <source>
        <dbReference type="PROSITE" id="PS51194"/>
    </source>
</evidence>
<dbReference type="SUPFAM" id="SSF52540">
    <property type="entry name" value="P-loop containing nucleoside triphosphate hydrolases"/>
    <property type="match status" value="2"/>
</dbReference>
<reference evidence="13 14" key="1">
    <citation type="journal article" date="2014" name="Genome Announc.">
        <title>Draft genome sequence of Sclerotinia borealis, a psychrophilic plant pathogenic fungus.</title>
        <authorList>
            <person name="Mardanov A.V."/>
            <person name="Beletsky A.V."/>
            <person name="Kadnikov V.V."/>
            <person name="Ignatov A.N."/>
            <person name="Ravin N.V."/>
        </authorList>
    </citation>
    <scope>NUCLEOTIDE SEQUENCE [LARGE SCALE GENOMIC DNA]</scope>
    <source>
        <strain evidence="14">F-4157</strain>
    </source>
</reference>
<evidence type="ECO:0000256" key="5">
    <source>
        <dbReference type="ARBA" id="ARBA00022801"/>
    </source>
</evidence>
<dbReference type="InterPro" id="IPR001650">
    <property type="entry name" value="Helicase_C-like"/>
</dbReference>
<evidence type="ECO:0000256" key="9">
    <source>
        <dbReference type="PROSITE-ProRule" id="PRU00175"/>
    </source>
</evidence>
<feature type="domain" description="Helicase C-terminal" evidence="12">
    <location>
        <begin position="650"/>
        <end position="816"/>
    </location>
</feature>
<dbReference type="Gene3D" id="3.40.50.10810">
    <property type="entry name" value="Tandem AAA-ATPase domain"/>
    <property type="match status" value="1"/>
</dbReference>
<comment type="caution">
    <text evidence="13">The sequence shown here is derived from an EMBL/GenBank/DDBJ whole genome shotgun (WGS) entry which is preliminary data.</text>
</comment>
<dbReference type="PROSITE" id="PS00518">
    <property type="entry name" value="ZF_RING_1"/>
    <property type="match status" value="1"/>
</dbReference>
<evidence type="ECO:0000256" key="1">
    <source>
        <dbReference type="ARBA" id="ARBA00007025"/>
    </source>
</evidence>
<dbReference type="Gene3D" id="3.40.50.300">
    <property type="entry name" value="P-loop containing nucleotide triphosphate hydrolases"/>
    <property type="match status" value="1"/>
</dbReference>
<keyword evidence="14" id="KW-1185">Reference proteome</keyword>
<feature type="compositionally biased region" description="Acidic residues" evidence="10">
    <location>
        <begin position="864"/>
        <end position="879"/>
    </location>
</feature>
<evidence type="ECO:0000256" key="7">
    <source>
        <dbReference type="ARBA" id="ARBA00022833"/>
    </source>
</evidence>
<dbReference type="GO" id="GO:0016787">
    <property type="term" value="F:hydrolase activity"/>
    <property type="evidence" value="ECO:0007669"/>
    <property type="project" value="UniProtKB-KW"/>
</dbReference>
<dbReference type="PROSITE" id="PS51194">
    <property type="entry name" value="HELICASE_CTER"/>
    <property type="match status" value="1"/>
</dbReference>
<dbReference type="STRING" id="1432307.W9C3K1"/>
<dbReference type="Pfam" id="PF00271">
    <property type="entry name" value="Helicase_C"/>
    <property type="match status" value="1"/>
</dbReference>
<evidence type="ECO:0000256" key="6">
    <source>
        <dbReference type="ARBA" id="ARBA00022806"/>
    </source>
</evidence>
<feature type="compositionally biased region" description="Basic and acidic residues" evidence="10">
    <location>
        <begin position="60"/>
        <end position="83"/>
    </location>
</feature>
<gene>
    <name evidence="13" type="ORF">SBOR_8311</name>
</gene>
<dbReference type="Gene3D" id="3.30.40.10">
    <property type="entry name" value="Zinc/RING finger domain, C3HC4 (zinc finger)"/>
    <property type="match status" value="1"/>
</dbReference>
<dbReference type="EMBL" id="AYSA01000515">
    <property type="protein sequence ID" value="ESZ91312.1"/>
    <property type="molecule type" value="Genomic_DNA"/>
</dbReference>
<evidence type="ECO:0000256" key="2">
    <source>
        <dbReference type="ARBA" id="ARBA00022723"/>
    </source>
</evidence>
<evidence type="ECO:0000259" key="11">
    <source>
        <dbReference type="PROSITE" id="PS50089"/>
    </source>
</evidence>
<dbReference type="InterPro" id="IPR050628">
    <property type="entry name" value="SNF2_RAD54_helicase_TF"/>
</dbReference>
<dbReference type="GO" id="GO:0005634">
    <property type="term" value="C:nucleus"/>
    <property type="evidence" value="ECO:0007669"/>
    <property type="project" value="TreeGrafter"/>
</dbReference>
<dbReference type="CDD" id="cd16449">
    <property type="entry name" value="RING-HC"/>
    <property type="match status" value="1"/>
</dbReference>
<dbReference type="CDD" id="cd18793">
    <property type="entry name" value="SF2_C_SNF"/>
    <property type="match status" value="1"/>
</dbReference>
<feature type="region of interest" description="Disordered" evidence="10">
    <location>
        <begin position="859"/>
        <end position="879"/>
    </location>
</feature>
<dbReference type="InterPro" id="IPR018957">
    <property type="entry name" value="Znf_C3HC4_RING-type"/>
</dbReference>
<proteinExistence type="inferred from homology"/>